<dbReference type="CDD" id="cd07043">
    <property type="entry name" value="STAS_anti-anti-sigma_factors"/>
    <property type="match status" value="1"/>
</dbReference>
<dbReference type="Pfam" id="PF13466">
    <property type="entry name" value="STAS_2"/>
    <property type="match status" value="1"/>
</dbReference>
<accession>A0A4Z0FB60</accession>
<evidence type="ECO:0000313" key="2">
    <source>
        <dbReference type="EMBL" id="TFZ82907.1"/>
    </source>
</evidence>
<dbReference type="InterPro" id="IPR036513">
    <property type="entry name" value="STAS_dom_sf"/>
</dbReference>
<gene>
    <name evidence="2" type="ORF">E4680_06430</name>
</gene>
<name>A0A4Z0FB60_9GAMM</name>
<dbReference type="SUPFAM" id="SSF52091">
    <property type="entry name" value="SpoIIaa-like"/>
    <property type="match status" value="1"/>
</dbReference>
<dbReference type="OrthoDB" id="5297990at2"/>
<dbReference type="PROSITE" id="PS50801">
    <property type="entry name" value="STAS"/>
    <property type="match status" value="1"/>
</dbReference>
<evidence type="ECO:0000259" key="1">
    <source>
        <dbReference type="PROSITE" id="PS50801"/>
    </source>
</evidence>
<dbReference type="AlphaFoldDB" id="A0A4Z0FB60"/>
<keyword evidence="3" id="KW-1185">Reference proteome</keyword>
<dbReference type="InterPro" id="IPR058548">
    <property type="entry name" value="MlaB-like_STAS"/>
</dbReference>
<feature type="domain" description="STAS" evidence="1">
    <location>
        <begin position="11"/>
        <end position="114"/>
    </location>
</feature>
<dbReference type="RefSeq" id="WP_135281577.1">
    <property type="nucleotide sequence ID" value="NZ_SRIO01000006.1"/>
</dbReference>
<sequence>MPNKTDQTGHHDAIALSRDGAGPIRVRGAMTFSSVTAGIQAFEPYCTEGNNPELQMDLSQVARMDSAGLALLLHWKRMAHSAGRTIRFKGLPQQTQNLAAVFAVDALIGTENTN</sequence>
<reference evidence="2 3" key="1">
    <citation type="journal article" date="2019" name="ISME J.">
        <title>Candidatus Macondimonas diazotrophica, a novel gammaproteobacterial genus dominating crude-oil-contaminated coastal sediments.</title>
        <authorList>
            <person name="Karthikeyan S."/>
            <person name="Konstantinidis K."/>
        </authorList>
    </citation>
    <scope>NUCLEOTIDE SEQUENCE [LARGE SCALE GENOMIC DNA]</scope>
    <source>
        <strain evidence="2 3">KTK01</strain>
    </source>
</reference>
<dbReference type="InterPro" id="IPR002645">
    <property type="entry name" value="STAS_dom"/>
</dbReference>
<protein>
    <submittedName>
        <fullName evidence="2">STAS domain-containing protein</fullName>
    </submittedName>
</protein>
<dbReference type="Proteomes" id="UP000297890">
    <property type="component" value="Unassembled WGS sequence"/>
</dbReference>
<proteinExistence type="predicted"/>
<dbReference type="EMBL" id="SRIO01000006">
    <property type="protein sequence ID" value="TFZ82907.1"/>
    <property type="molecule type" value="Genomic_DNA"/>
</dbReference>
<dbReference type="Gene3D" id="3.30.750.24">
    <property type="entry name" value="STAS domain"/>
    <property type="match status" value="1"/>
</dbReference>
<comment type="caution">
    <text evidence="2">The sequence shown here is derived from an EMBL/GenBank/DDBJ whole genome shotgun (WGS) entry which is preliminary data.</text>
</comment>
<evidence type="ECO:0000313" key="3">
    <source>
        <dbReference type="Proteomes" id="UP000297890"/>
    </source>
</evidence>
<organism evidence="2 3">
    <name type="scientific">Candidatus Macondimonas diazotrophica</name>
    <dbReference type="NCBI Taxonomy" id="2305248"/>
    <lineage>
        <taxon>Bacteria</taxon>
        <taxon>Pseudomonadati</taxon>
        <taxon>Pseudomonadota</taxon>
        <taxon>Gammaproteobacteria</taxon>
        <taxon>Chromatiales</taxon>
        <taxon>Ectothiorhodospiraceae</taxon>
        <taxon>Candidatus Macondimonas</taxon>
    </lineage>
</organism>